<keyword evidence="3" id="KW-1185">Reference proteome</keyword>
<proteinExistence type="predicted"/>
<dbReference type="AlphaFoldDB" id="R0KWX3"/>
<reference evidence="3" key="1">
    <citation type="journal article" date="2013" name="Nat. Genet.">
        <title>The duck genome and transcriptome provide insight into an avian influenza virus reservoir species.</title>
        <authorList>
            <person name="Huang Y."/>
            <person name="Li Y."/>
            <person name="Burt D.W."/>
            <person name="Chen H."/>
            <person name="Zhang Y."/>
            <person name="Qian W."/>
            <person name="Kim H."/>
            <person name="Gan S."/>
            <person name="Zhao Y."/>
            <person name="Li J."/>
            <person name="Yi K."/>
            <person name="Feng H."/>
            <person name="Zhu P."/>
            <person name="Li B."/>
            <person name="Liu Q."/>
            <person name="Fairley S."/>
            <person name="Magor K.E."/>
            <person name="Du Z."/>
            <person name="Hu X."/>
            <person name="Goodman L."/>
            <person name="Tafer H."/>
            <person name="Vignal A."/>
            <person name="Lee T."/>
            <person name="Kim K.W."/>
            <person name="Sheng Z."/>
            <person name="An Y."/>
            <person name="Searle S."/>
            <person name="Herrero J."/>
            <person name="Groenen M.A."/>
            <person name="Crooijmans R.P."/>
            <person name="Faraut T."/>
            <person name="Cai Q."/>
            <person name="Webster R.G."/>
            <person name="Aldridge J.R."/>
            <person name="Warren W.C."/>
            <person name="Bartschat S."/>
            <person name="Kehr S."/>
            <person name="Marz M."/>
            <person name="Stadler P.F."/>
            <person name="Smith J."/>
            <person name="Kraus R.H."/>
            <person name="Zhao Y."/>
            <person name="Ren L."/>
            <person name="Fei J."/>
            <person name="Morisson M."/>
            <person name="Kaiser P."/>
            <person name="Griffin D.K."/>
            <person name="Rao M."/>
            <person name="Pitel F."/>
            <person name="Wang J."/>
            <person name="Li N."/>
        </authorList>
    </citation>
    <scope>NUCLEOTIDE SEQUENCE [LARGE SCALE GENOMIC DNA]</scope>
</reference>
<protein>
    <submittedName>
        <fullName evidence="2">Uncharacterized protein</fullName>
    </submittedName>
</protein>
<evidence type="ECO:0000313" key="3">
    <source>
        <dbReference type="Proteomes" id="UP000296049"/>
    </source>
</evidence>
<accession>R0KWX3</accession>
<organism evidence="2 3">
    <name type="scientific">Anas platyrhynchos</name>
    <name type="common">Mallard</name>
    <name type="synonym">Anas boschas</name>
    <dbReference type="NCBI Taxonomy" id="8839"/>
    <lineage>
        <taxon>Eukaryota</taxon>
        <taxon>Metazoa</taxon>
        <taxon>Chordata</taxon>
        <taxon>Craniata</taxon>
        <taxon>Vertebrata</taxon>
        <taxon>Euteleostomi</taxon>
        <taxon>Archelosauria</taxon>
        <taxon>Archosauria</taxon>
        <taxon>Dinosauria</taxon>
        <taxon>Saurischia</taxon>
        <taxon>Theropoda</taxon>
        <taxon>Coelurosauria</taxon>
        <taxon>Aves</taxon>
        <taxon>Neognathae</taxon>
        <taxon>Galloanserae</taxon>
        <taxon>Anseriformes</taxon>
        <taxon>Anatidae</taxon>
        <taxon>Anatinae</taxon>
        <taxon>Anas</taxon>
    </lineage>
</organism>
<evidence type="ECO:0000256" key="1">
    <source>
        <dbReference type="SAM" id="MobiDB-lite"/>
    </source>
</evidence>
<gene>
    <name evidence="2" type="ORF">Anapl_07983</name>
</gene>
<dbReference type="Proteomes" id="UP000296049">
    <property type="component" value="Unassembled WGS sequence"/>
</dbReference>
<sequence length="146" mass="16486">MMETDFQGHHVPALRVMVCLPSAELDSQMESSKLQLPEEMSSKGFGLYEEHHYVHKLLCRADFVLNTEVVVSTACKKKGLLKRMSATSSDFSSLCRAPEDLSFTNVTPVRYCEDPLHRAAPTQMPWQQLSRPPREADQCNEKTTGI</sequence>
<dbReference type="EMBL" id="KB743609">
    <property type="protein sequence ID" value="EOA97798.1"/>
    <property type="molecule type" value="Genomic_DNA"/>
</dbReference>
<evidence type="ECO:0000313" key="2">
    <source>
        <dbReference type="EMBL" id="EOA97798.1"/>
    </source>
</evidence>
<feature type="region of interest" description="Disordered" evidence="1">
    <location>
        <begin position="125"/>
        <end position="146"/>
    </location>
</feature>
<name>R0KWX3_ANAPL</name>